<evidence type="ECO:0000313" key="4">
    <source>
        <dbReference type="Proteomes" id="UP000322000"/>
    </source>
</evidence>
<accession>A0A7E5VQD4</accession>
<dbReference type="InterPro" id="IPR000571">
    <property type="entry name" value="Znf_CCCH"/>
</dbReference>
<sequence>MEHQTKSSVYSHDSGSNKVYVNRNFSKGHQNSSTSNSIMHVNPKFSYLISNAQGNTQTKNKIYVNPNFIKPSSTSEINPNASTRTKSTIYNTQNAISMTYQSHQKALENNTNAVLQVPLSRSRYCLVRHTVKNKDVEQPMPSKVKSTFKISKYKSVPWNDVKRNLEDAKTVSINAINFSSHINKNVNESAVQKYTCFLASPRSEVLTTPGPERIGTTVYKYNNKKINKTIIISQARVKKGKGNLKKNNLPCPLFRKFGICLRSLRDKCEFLHDKKHVSICRKFIKGLCHDKNCLLSHDLTTKKMPTCYFYLQGTCTKTDCPYLHVKLNENTKICPDFIKGYCEKGSKCLLRHINNHTQKVNKGSTSLIRKSNRKEDKITWHDINVRESDAQDVNVETRNIKNYTSVVCGESAPEYRYYQEHKVDESAKEYKIIKPMRCKLGDLPSFIEL</sequence>
<evidence type="ECO:0000313" key="5">
    <source>
        <dbReference type="RefSeq" id="XP_026730543.1"/>
    </source>
</evidence>
<organism evidence="4 5">
    <name type="scientific">Trichoplusia ni</name>
    <name type="common">Cabbage looper</name>
    <dbReference type="NCBI Taxonomy" id="7111"/>
    <lineage>
        <taxon>Eukaryota</taxon>
        <taxon>Metazoa</taxon>
        <taxon>Ecdysozoa</taxon>
        <taxon>Arthropoda</taxon>
        <taxon>Hexapoda</taxon>
        <taxon>Insecta</taxon>
        <taxon>Pterygota</taxon>
        <taxon>Neoptera</taxon>
        <taxon>Endopterygota</taxon>
        <taxon>Lepidoptera</taxon>
        <taxon>Glossata</taxon>
        <taxon>Ditrysia</taxon>
        <taxon>Noctuoidea</taxon>
        <taxon>Noctuidae</taxon>
        <taxon>Plusiinae</taxon>
        <taxon>Trichoplusia</taxon>
    </lineage>
</organism>
<keyword evidence="1" id="KW-0479">Metal-binding</keyword>
<feature type="zinc finger region" description="C3H1-type" evidence="1">
    <location>
        <begin position="245"/>
        <end position="275"/>
    </location>
</feature>
<dbReference type="RefSeq" id="XP_026730543.1">
    <property type="nucleotide sequence ID" value="XM_026874742.1"/>
</dbReference>
<dbReference type="Proteomes" id="UP000322000">
    <property type="component" value="Chromosome 1"/>
</dbReference>
<keyword evidence="1" id="KW-0863">Zinc-finger</keyword>
<dbReference type="PANTHER" id="PTHR46156:SF1">
    <property type="entry name" value="ZINC FINGER CCCH DOMAIN-CONTAINING PROTEIN 3"/>
    <property type="match status" value="1"/>
</dbReference>
<dbReference type="PANTHER" id="PTHR46156">
    <property type="entry name" value="CCCH ZINGC FINGER"/>
    <property type="match status" value="1"/>
</dbReference>
<gene>
    <name evidence="5" type="primary">LOC113495797</name>
</gene>
<feature type="zinc finger region" description="C3H1-type" evidence="1">
    <location>
        <begin position="301"/>
        <end position="327"/>
    </location>
</feature>
<feature type="region of interest" description="Disordered" evidence="2">
    <location>
        <begin position="1"/>
        <end position="37"/>
    </location>
</feature>
<dbReference type="SMART" id="SM00356">
    <property type="entry name" value="ZnF_C3H1"/>
    <property type="match status" value="4"/>
</dbReference>
<dbReference type="KEGG" id="tnl:113495797"/>
<dbReference type="GO" id="GO:0005634">
    <property type="term" value="C:nucleus"/>
    <property type="evidence" value="ECO:0007669"/>
    <property type="project" value="TreeGrafter"/>
</dbReference>
<feature type="domain" description="C3H1-type" evidence="3">
    <location>
        <begin position="301"/>
        <end position="327"/>
    </location>
</feature>
<dbReference type="Gene3D" id="4.10.1000.10">
    <property type="entry name" value="Zinc finger, CCCH-type"/>
    <property type="match status" value="1"/>
</dbReference>
<feature type="zinc finger region" description="C3H1-type" evidence="1">
    <location>
        <begin position="328"/>
        <end position="355"/>
    </location>
</feature>
<dbReference type="OrthoDB" id="3247158at2759"/>
<feature type="domain" description="C3H1-type" evidence="3">
    <location>
        <begin position="328"/>
        <end position="355"/>
    </location>
</feature>
<feature type="domain" description="C3H1-type" evidence="3">
    <location>
        <begin position="245"/>
        <end position="275"/>
    </location>
</feature>
<keyword evidence="1" id="KW-0862">Zinc</keyword>
<dbReference type="GeneID" id="113495797"/>
<dbReference type="InParanoid" id="A0A7E5VQD4"/>
<reference evidence="5" key="1">
    <citation type="submission" date="2025-08" db="UniProtKB">
        <authorList>
            <consortium name="RefSeq"/>
        </authorList>
    </citation>
    <scope>IDENTIFICATION</scope>
</reference>
<protein>
    <submittedName>
        <fullName evidence="5">Zinc finger CCCH domain-containing protein 3</fullName>
    </submittedName>
</protein>
<dbReference type="AlphaFoldDB" id="A0A7E5VQD4"/>
<evidence type="ECO:0000259" key="3">
    <source>
        <dbReference type="PROSITE" id="PS50103"/>
    </source>
</evidence>
<dbReference type="CTD" id="23144"/>
<keyword evidence="4" id="KW-1185">Reference proteome</keyword>
<dbReference type="PROSITE" id="PS50103">
    <property type="entry name" value="ZF_C3H1"/>
    <property type="match status" value="3"/>
</dbReference>
<name>A0A7E5VQD4_TRINI</name>
<evidence type="ECO:0000256" key="2">
    <source>
        <dbReference type="SAM" id="MobiDB-lite"/>
    </source>
</evidence>
<proteinExistence type="predicted"/>
<dbReference type="GO" id="GO:0008270">
    <property type="term" value="F:zinc ion binding"/>
    <property type="evidence" value="ECO:0007669"/>
    <property type="project" value="UniProtKB-KW"/>
</dbReference>
<evidence type="ECO:0000256" key="1">
    <source>
        <dbReference type="PROSITE-ProRule" id="PRU00723"/>
    </source>
</evidence>